<name>F4MN85_9BACT</name>
<dbReference type="GO" id="GO:0006508">
    <property type="term" value="P:proteolysis"/>
    <property type="evidence" value="ECO:0007669"/>
    <property type="project" value="UniProtKB-KW"/>
</dbReference>
<protein>
    <submittedName>
        <fullName evidence="8">Periplasmic serine protease, S41 family</fullName>
    </submittedName>
</protein>
<dbReference type="InterPro" id="IPR001478">
    <property type="entry name" value="PDZ"/>
</dbReference>
<organism evidence="8">
    <name type="scientific">uncultured Flavobacteriia bacterium</name>
    <dbReference type="NCBI Taxonomy" id="212695"/>
    <lineage>
        <taxon>Bacteria</taxon>
        <taxon>Pseudomonadati</taxon>
        <taxon>Bacteroidota</taxon>
        <taxon>Flavobacteriia</taxon>
        <taxon>environmental samples</taxon>
    </lineage>
</organism>
<dbReference type="SMART" id="SM00228">
    <property type="entry name" value="PDZ"/>
    <property type="match status" value="1"/>
</dbReference>
<dbReference type="InterPro" id="IPR004447">
    <property type="entry name" value="Peptidase_S41A"/>
</dbReference>
<dbReference type="Pfam" id="PF03572">
    <property type="entry name" value="Peptidase_S41"/>
    <property type="match status" value="1"/>
</dbReference>
<evidence type="ECO:0000256" key="4">
    <source>
        <dbReference type="ARBA" id="ARBA00022825"/>
    </source>
</evidence>
<keyword evidence="4 5" id="KW-0720">Serine protease</keyword>
<dbReference type="Pfam" id="PF17804">
    <property type="entry name" value="TSP_NTD"/>
    <property type="match status" value="1"/>
</dbReference>
<evidence type="ECO:0000313" key="8">
    <source>
        <dbReference type="EMBL" id="CBL87598.1"/>
    </source>
</evidence>
<evidence type="ECO:0000256" key="5">
    <source>
        <dbReference type="RuleBase" id="RU004404"/>
    </source>
</evidence>
<dbReference type="SUPFAM" id="SSF52096">
    <property type="entry name" value="ClpP/crotonase"/>
    <property type="match status" value="1"/>
</dbReference>
<dbReference type="PROSITE" id="PS50106">
    <property type="entry name" value="PDZ"/>
    <property type="match status" value="1"/>
</dbReference>
<dbReference type="InterPro" id="IPR040573">
    <property type="entry name" value="TSP_N"/>
</dbReference>
<dbReference type="MEROPS" id="S41.001"/>
<dbReference type="Pfam" id="PF00595">
    <property type="entry name" value="PDZ"/>
    <property type="match status" value="1"/>
</dbReference>
<dbReference type="PANTHER" id="PTHR32060:SF22">
    <property type="entry name" value="CARBOXYL-TERMINAL-PROCESSING PEPTIDASE 3, CHLOROPLASTIC"/>
    <property type="match status" value="1"/>
</dbReference>
<dbReference type="EMBL" id="FQ032828">
    <property type="protein sequence ID" value="CBL87598.1"/>
    <property type="molecule type" value="Genomic_DNA"/>
</dbReference>
<gene>
    <name evidence="8" type="ORF">S18_920_0037</name>
</gene>
<dbReference type="Gene3D" id="3.90.226.10">
    <property type="entry name" value="2-enoyl-CoA Hydratase, Chain A, domain 1"/>
    <property type="match status" value="1"/>
</dbReference>
<dbReference type="CDD" id="cd06782">
    <property type="entry name" value="cpPDZ_CPP-like"/>
    <property type="match status" value="1"/>
</dbReference>
<dbReference type="SMART" id="SM00245">
    <property type="entry name" value="TSPc"/>
    <property type="match status" value="1"/>
</dbReference>
<dbReference type="InterPro" id="IPR036034">
    <property type="entry name" value="PDZ_sf"/>
</dbReference>
<dbReference type="AlphaFoldDB" id="F4MN85"/>
<dbReference type="Gene3D" id="2.30.42.10">
    <property type="match status" value="1"/>
</dbReference>
<dbReference type="GO" id="GO:0008236">
    <property type="term" value="F:serine-type peptidase activity"/>
    <property type="evidence" value="ECO:0007669"/>
    <property type="project" value="UniProtKB-KW"/>
</dbReference>
<dbReference type="NCBIfam" id="TIGR00225">
    <property type="entry name" value="prc"/>
    <property type="match status" value="1"/>
</dbReference>
<proteinExistence type="inferred from homology"/>
<dbReference type="SUPFAM" id="SSF50156">
    <property type="entry name" value="PDZ domain-like"/>
    <property type="match status" value="1"/>
</dbReference>
<keyword evidence="2 5" id="KW-0645">Protease</keyword>
<dbReference type="PANTHER" id="PTHR32060">
    <property type="entry name" value="TAIL-SPECIFIC PROTEASE"/>
    <property type="match status" value="1"/>
</dbReference>
<feature type="domain" description="PDZ" evidence="7">
    <location>
        <begin position="250"/>
        <end position="321"/>
    </location>
</feature>
<dbReference type="InterPro" id="IPR005151">
    <property type="entry name" value="Tail-specific_protease"/>
</dbReference>
<sequence length="703" mass="81931">MSKNLFTLLIAFIMCLASCSFVSKDFDTSDKDNLIIQLITYVLDQAHYLDKEINNEFSEKVFDTFLENLDPYKRYFYASDIEEFSKYKYLIDDAFKNPNLDFFELVYKRYTKRMLESEKIFNDILSKPFDFNKNEVCECDFEELDYVKTKDQLFDRWRKLLKIYVIENYHNEIEDDLRKSKEDTDFSIRSPNLIEKKTRETLKETMQQNYAFISEEMQRSDWFSVYINSFVSQYDPNTSYLDPESKDRFDVDMSGNYAGIGARLQKKIDKVEITEVISGGPAWRDNILEKGDAILKVRQDKENEPVGILNMRLSEAVKLIKGKKGTKVHLTVKKVDGTVTEVTVKRDIVLLEETYIKSSIVEKDNNTYGLINIPKFYIDFDNQSNRDAAKDLRTEIERLKEQGIQGLVIDLRNNGGGALKTVVDMAGMFIKNGPVVQVKYFDKEKQVLSDRDRSVLWTGPLVILVNEGSASASEILAAAMQDYKRAIIIGGNQTWGKGTVQNVFPLNRMVRGNTNGDLGALRYTTQKYYRINGGSVQLEGVKSDINVPYRYKYLEFGEKDSENPLQWDEIDKVEFDTWNSNFNFEEAITKSNKRMANNEYLKLVDENAKWIKSVRDNKLINLNYDKFKLELEENSSITEKFKALNDYSMNYSFKSLPYELDLIKNDSVLGLKRERWHKSLNKDFYIDEALNVLSDLRFSYLDN</sequence>
<accession>F4MN85</accession>
<evidence type="ECO:0000256" key="1">
    <source>
        <dbReference type="ARBA" id="ARBA00009179"/>
    </source>
</evidence>
<dbReference type="InterPro" id="IPR020992">
    <property type="entry name" value="Tail_Prtase_C"/>
</dbReference>
<dbReference type="Pfam" id="PF11818">
    <property type="entry name" value="DUF3340"/>
    <property type="match status" value="1"/>
</dbReference>
<evidence type="ECO:0000256" key="2">
    <source>
        <dbReference type="ARBA" id="ARBA00022670"/>
    </source>
</evidence>
<dbReference type="GO" id="GO:0007165">
    <property type="term" value="P:signal transduction"/>
    <property type="evidence" value="ECO:0007669"/>
    <property type="project" value="TreeGrafter"/>
</dbReference>
<dbReference type="GO" id="GO:0030288">
    <property type="term" value="C:outer membrane-bounded periplasmic space"/>
    <property type="evidence" value="ECO:0007669"/>
    <property type="project" value="TreeGrafter"/>
</dbReference>
<reference evidence="8" key="2">
    <citation type="journal article" date="2012" name="Environ. Microbiol.">
        <title>Genomic content of uncultured Bacteroidetes from contrasting oceanic provinces in the North Atlantic Ocean.</title>
        <authorList>
            <person name="Gomez-Pereira P.R."/>
            <person name="Schuler M."/>
            <person name="Fuchs B.M."/>
            <person name="Bennke C."/>
            <person name="Teeling H."/>
            <person name="Waldmann J."/>
            <person name="Richter M."/>
            <person name="Barbe V."/>
            <person name="Bataille E."/>
            <person name="Glockner F.O."/>
            <person name="Amann R."/>
        </authorList>
    </citation>
    <scope>NUCLEOTIDE SEQUENCE</scope>
</reference>
<dbReference type="InterPro" id="IPR029045">
    <property type="entry name" value="ClpP/crotonase-like_dom_sf"/>
</dbReference>
<evidence type="ECO:0000256" key="6">
    <source>
        <dbReference type="SAM" id="SignalP"/>
    </source>
</evidence>
<feature type="chain" id="PRO_5003318443" evidence="6">
    <location>
        <begin position="24"/>
        <end position="703"/>
    </location>
</feature>
<evidence type="ECO:0000256" key="3">
    <source>
        <dbReference type="ARBA" id="ARBA00022801"/>
    </source>
</evidence>
<keyword evidence="3 5" id="KW-0378">Hydrolase</keyword>
<feature type="signal peptide" evidence="6">
    <location>
        <begin position="1"/>
        <end position="23"/>
    </location>
</feature>
<evidence type="ECO:0000259" key="7">
    <source>
        <dbReference type="PROSITE" id="PS50106"/>
    </source>
</evidence>
<reference evidence="8" key="1">
    <citation type="submission" date="2010-05" db="EMBL/GenBank/DDBJ databases">
        <authorList>
            <person name="Genoscope - CEA"/>
        </authorList>
    </citation>
    <scope>NUCLEOTIDE SEQUENCE</scope>
</reference>
<comment type="similarity">
    <text evidence="1 5">Belongs to the peptidase S41A family.</text>
</comment>
<dbReference type="GO" id="GO:0004175">
    <property type="term" value="F:endopeptidase activity"/>
    <property type="evidence" value="ECO:0007669"/>
    <property type="project" value="TreeGrafter"/>
</dbReference>
<keyword evidence="6" id="KW-0732">Signal</keyword>
<dbReference type="CDD" id="cd07560">
    <property type="entry name" value="Peptidase_S41_CPP"/>
    <property type="match status" value="1"/>
</dbReference>